<gene>
    <name evidence="3" type="ORF">GSUB_10620</name>
</gene>
<keyword evidence="1" id="KW-0597">Phosphoprotein</keyword>
<evidence type="ECO:0000313" key="4">
    <source>
        <dbReference type="Proteomes" id="UP000035036"/>
    </source>
</evidence>
<dbReference type="PANTHER" id="PTHR36304">
    <property type="entry name" value="DOMAIN GTPASE-ACTIVATING PROTEIN, PUTATIVE-RELATED-RELATED"/>
    <property type="match status" value="1"/>
</dbReference>
<dbReference type="PANTHER" id="PTHR36304:SF4">
    <property type="entry name" value="DUF4388 DOMAIN-CONTAINING PROTEIN"/>
    <property type="match status" value="1"/>
</dbReference>
<dbReference type="Proteomes" id="UP000035036">
    <property type="component" value="Chromosome"/>
</dbReference>
<organism evidence="3 4">
    <name type="scientific">Geoalkalibacter subterraneus</name>
    <dbReference type="NCBI Taxonomy" id="483547"/>
    <lineage>
        <taxon>Bacteria</taxon>
        <taxon>Pseudomonadati</taxon>
        <taxon>Thermodesulfobacteriota</taxon>
        <taxon>Desulfuromonadia</taxon>
        <taxon>Desulfuromonadales</taxon>
        <taxon>Geoalkalibacteraceae</taxon>
        <taxon>Geoalkalibacter</taxon>
    </lineage>
</organism>
<reference evidence="3 4" key="1">
    <citation type="journal article" date="2015" name="Genome Announc.">
        <title>Genomes of Geoalkalibacter ferrihydriticus Z-0531T and Geoalkalibacter subterraneus Red1T, Two Haloalkaliphilic Metal-Reducing Deltaproteobacteria.</title>
        <authorList>
            <person name="Badalamenti J.P."/>
            <person name="Krajmalnik-Brown R."/>
            <person name="Torres C.I."/>
            <person name="Bond D.R."/>
        </authorList>
    </citation>
    <scope>NUCLEOTIDE SEQUENCE [LARGE SCALE GENOMIC DNA]</scope>
    <source>
        <strain evidence="3 4">Red1</strain>
    </source>
</reference>
<dbReference type="OrthoDB" id="5504293at2"/>
<dbReference type="GO" id="GO:0000160">
    <property type="term" value="P:phosphorelay signal transduction system"/>
    <property type="evidence" value="ECO:0007669"/>
    <property type="project" value="InterPro"/>
</dbReference>
<dbReference type="Pfam" id="PF14332">
    <property type="entry name" value="DUF4388"/>
    <property type="match status" value="1"/>
</dbReference>
<dbReference type="InterPro" id="IPR011006">
    <property type="entry name" value="CheY-like_superfamily"/>
</dbReference>
<dbReference type="InterPro" id="IPR025497">
    <property type="entry name" value="PatA-like_N"/>
</dbReference>
<feature type="modified residue" description="4-aspartylphosphate" evidence="1">
    <location>
        <position position="56"/>
    </location>
</feature>
<evidence type="ECO:0000259" key="2">
    <source>
        <dbReference type="PROSITE" id="PS50110"/>
    </source>
</evidence>
<dbReference type="STRING" id="483547.GSUB_10620"/>
<keyword evidence="4" id="KW-1185">Reference proteome</keyword>
<dbReference type="RefSeq" id="WP_040200741.1">
    <property type="nucleotide sequence ID" value="NZ_CP010311.1"/>
</dbReference>
<proteinExistence type="predicted"/>
<protein>
    <recommendedName>
        <fullName evidence="2">Response regulatory domain-containing protein</fullName>
    </recommendedName>
</protein>
<accession>A0A0B5FTG0</accession>
<dbReference type="EMBL" id="CP010311">
    <property type="protein sequence ID" value="AJF06916.1"/>
    <property type="molecule type" value="Genomic_DNA"/>
</dbReference>
<dbReference type="AlphaFoldDB" id="A0A0B5FTG0"/>
<dbReference type="HOGENOM" id="CLU_555239_0_0_7"/>
<dbReference type="SUPFAM" id="SSF52172">
    <property type="entry name" value="CheY-like"/>
    <property type="match status" value="1"/>
</dbReference>
<evidence type="ECO:0000313" key="3">
    <source>
        <dbReference type="EMBL" id="AJF06916.1"/>
    </source>
</evidence>
<sequence>MNTSTGKKILFASTRGDFAEVAQALARRGFSVHTCGDGSQALERALAMVPDLMVVDVDLPMIDGPRLGQILRANPRTDKLAFLFVGPEGRDVEGFRRHRDHYLARPFNHEQLLSVALGHLSRQERTEEVTRGGKQVEGDLEQVSLTDMLQILGHNRKDGTLRLDRDSVRGEIQLLEGTVVNARLGSVEGEKAFFRLLTWDKGHFSFSPGVAGGEVRITQPLDHLIMEGLRQSDELNAMSGDLPPHDALLALKVPLERLPRGLRPTTQEILVLLEHHPRLGDLLDHCPRSDYDILQIVKILIEKGLIEVRREQSTAGTSRSLLTSEEIIRLKDSLGEGDSLLEEASMKLLVLASASEDVQRLIQSFQGIAEFRVEPGGAAALGLGTIHDIGYLRLGETFSLRLLLLPAMEDAGPLWAPFCRRLLGALSFAVPGKTGSAEQFFASRAKVPLARIVFNEADGEGFMLNRGDREGVRNLLVYLATEFIQKDRDHD</sequence>
<dbReference type="SMART" id="SM00448">
    <property type="entry name" value="REC"/>
    <property type="match status" value="1"/>
</dbReference>
<dbReference type="InterPro" id="IPR001789">
    <property type="entry name" value="Sig_transdc_resp-reg_receiver"/>
</dbReference>
<dbReference type="Gene3D" id="3.40.50.2300">
    <property type="match status" value="1"/>
</dbReference>
<feature type="domain" description="Response regulatory" evidence="2">
    <location>
        <begin position="8"/>
        <end position="120"/>
    </location>
</feature>
<dbReference type="PROSITE" id="PS50110">
    <property type="entry name" value="RESPONSE_REGULATORY"/>
    <property type="match status" value="1"/>
</dbReference>
<dbReference type="Pfam" id="PF00072">
    <property type="entry name" value="Response_reg"/>
    <property type="match status" value="1"/>
</dbReference>
<evidence type="ECO:0000256" key="1">
    <source>
        <dbReference type="PROSITE-ProRule" id="PRU00169"/>
    </source>
</evidence>
<name>A0A0B5FTG0_9BACT</name>
<dbReference type="KEGG" id="gsb:GSUB_10620"/>